<evidence type="ECO:0000256" key="6">
    <source>
        <dbReference type="ARBA" id="ARBA00022723"/>
    </source>
</evidence>
<dbReference type="PRINTS" id="PR00463">
    <property type="entry name" value="EP450I"/>
</dbReference>
<dbReference type="Pfam" id="PF00067">
    <property type="entry name" value="p450"/>
    <property type="match status" value="1"/>
</dbReference>
<evidence type="ECO:0000256" key="4">
    <source>
        <dbReference type="ARBA" id="ARBA00010617"/>
    </source>
</evidence>
<proteinExistence type="inferred from homology"/>
<dbReference type="SUPFAM" id="SSF48264">
    <property type="entry name" value="Cytochrome P450"/>
    <property type="match status" value="1"/>
</dbReference>
<evidence type="ECO:0008006" key="19">
    <source>
        <dbReference type="Google" id="ProtNLM"/>
    </source>
</evidence>
<dbReference type="PANTHER" id="PTHR24302:SF15">
    <property type="entry name" value="FATTY-ACID PEROXYGENASE"/>
    <property type="match status" value="1"/>
</dbReference>
<evidence type="ECO:0000256" key="10">
    <source>
        <dbReference type="ARBA" id="ARBA00023004"/>
    </source>
</evidence>
<evidence type="ECO:0000256" key="14">
    <source>
        <dbReference type="PIRSR" id="PIRSR602401-1"/>
    </source>
</evidence>
<reference evidence="17 18" key="1">
    <citation type="journal article" date="2023" name="Arcadia Sci">
        <title>De novo assembly of a long-read Amblyomma americanum tick genome.</title>
        <authorList>
            <person name="Chou S."/>
            <person name="Poskanzer K.E."/>
            <person name="Rollins M."/>
            <person name="Thuy-Boun P.S."/>
        </authorList>
    </citation>
    <scope>NUCLEOTIDE SEQUENCE [LARGE SCALE GENOMIC DNA]</scope>
    <source>
        <strain evidence="17">F_SG_1</strain>
        <tissue evidence="17">Salivary glands</tissue>
    </source>
</reference>
<dbReference type="InterPro" id="IPR002401">
    <property type="entry name" value="Cyt_P450_E_grp-I"/>
</dbReference>
<name>A0AAQ4EUT7_AMBAM</name>
<dbReference type="AlphaFoldDB" id="A0AAQ4EUT7"/>
<dbReference type="Proteomes" id="UP001321473">
    <property type="component" value="Unassembled WGS sequence"/>
</dbReference>
<keyword evidence="11 15" id="KW-0503">Monooxygenase</keyword>
<keyword evidence="16" id="KW-1133">Transmembrane helix</keyword>
<keyword evidence="12 16" id="KW-0472">Membrane</keyword>
<keyword evidence="9 15" id="KW-0560">Oxidoreductase</keyword>
<dbReference type="InterPro" id="IPR050705">
    <property type="entry name" value="Cytochrome_P450_3A"/>
</dbReference>
<keyword evidence="10 14" id="KW-0408">Iron</keyword>
<comment type="function">
    <text evidence="13">Cytochromes P450 are a group of heme-thiolate monooxygenases. They oxidize a variety of structurally unrelated compounds, including steroids, fatty acids, and xenobiotics.</text>
</comment>
<dbReference type="PRINTS" id="PR00385">
    <property type="entry name" value="P450"/>
</dbReference>
<evidence type="ECO:0000256" key="5">
    <source>
        <dbReference type="ARBA" id="ARBA00022617"/>
    </source>
</evidence>
<comment type="similarity">
    <text evidence="4 15">Belongs to the cytochrome P450 family.</text>
</comment>
<protein>
    <recommendedName>
        <fullName evidence="19">Cytochrome</fullName>
    </recommendedName>
</protein>
<evidence type="ECO:0000313" key="17">
    <source>
        <dbReference type="EMBL" id="KAK8778604.1"/>
    </source>
</evidence>
<sequence>MIVSAVADNFGLRELTFCALFLATLLYVKYLRRFKNYWKEQNVICEEFDLSWAPISKMLREPIQEIDMNRQKKYGKIFGGFEGLQPTLFISDPDLVKLVLVKHFQDLPDRRLVTLNDPILDNMMTVVAAEQWRKIRPAASPAFSTGKLRKMNSIIQDCARITTQHLLKTAESGKDFHPKDFFGHYTLDVITRCTLGARLGSHTPEADEFVAKSQTAFTVKPALALVAFFYFWTLFPFISTLLRLQVFSPDTFLFLKNFCLNVIEKRKQSPAKHQDFLQLMIDAQDSGLQGPTEGPLNAEDKLYDLGMEQAAEKTVSTKVLSEEEALSQCVSFFIAGQDATSSALAYTFYLLAVNPDVQQRLREEVDGCFKHYGEEPSLDDVSNLEYLNCVISESLRLYPPAVRVERTAFRDVILGDTGIKVSKGHAVVIPVYAMHRDPEYFPDPEKFHPERFSEENVDSIQPYSYLPFGAGPRNCIGMRFALQALKLCLLHVIHNVELVRTENTKLPLKMVTSFSLLTAEDITIGVKKRSL</sequence>
<dbReference type="InterPro" id="IPR001128">
    <property type="entry name" value="Cyt_P450"/>
</dbReference>
<dbReference type="GO" id="GO:0005789">
    <property type="term" value="C:endoplasmic reticulum membrane"/>
    <property type="evidence" value="ECO:0007669"/>
    <property type="project" value="UniProtKB-SubCell"/>
</dbReference>
<feature type="binding site" description="axial binding residue" evidence="14">
    <location>
        <position position="475"/>
    </location>
    <ligand>
        <name>heme</name>
        <dbReference type="ChEBI" id="CHEBI:30413"/>
    </ligand>
    <ligandPart>
        <name>Fe</name>
        <dbReference type="ChEBI" id="CHEBI:18248"/>
    </ligandPart>
</feature>
<keyword evidence="16" id="KW-0812">Transmembrane</keyword>
<keyword evidence="18" id="KW-1185">Reference proteome</keyword>
<gene>
    <name evidence="17" type="ORF">V5799_020054</name>
</gene>
<accession>A0AAQ4EUT7</accession>
<evidence type="ECO:0000256" key="8">
    <source>
        <dbReference type="ARBA" id="ARBA00022848"/>
    </source>
</evidence>
<keyword evidence="6 14" id="KW-0479">Metal-binding</keyword>
<evidence type="ECO:0000256" key="16">
    <source>
        <dbReference type="SAM" id="Phobius"/>
    </source>
</evidence>
<comment type="subcellular location">
    <subcellularLocation>
        <location evidence="3">Endoplasmic reticulum membrane</location>
        <topology evidence="3">Peripheral membrane protein</topology>
    </subcellularLocation>
    <subcellularLocation>
        <location evidence="2">Microsome membrane</location>
        <topology evidence="2">Peripheral membrane protein</topology>
    </subcellularLocation>
</comment>
<evidence type="ECO:0000256" key="7">
    <source>
        <dbReference type="ARBA" id="ARBA00022824"/>
    </source>
</evidence>
<comment type="cofactor">
    <cofactor evidence="1 14">
        <name>heme</name>
        <dbReference type="ChEBI" id="CHEBI:30413"/>
    </cofactor>
</comment>
<dbReference type="InterPro" id="IPR017972">
    <property type="entry name" value="Cyt_P450_CS"/>
</dbReference>
<dbReference type="GO" id="GO:0008395">
    <property type="term" value="F:steroid hydroxylase activity"/>
    <property type="evidence" value="ECO:0007669"/>
    <property type="project" value="TreeGrafter"/>
</dbReference>
<evidence type="ECO:0000256" key="15">
    <source>
        <dbReference type="RuleBase" id="RU000461"/>
    </source>
</evidence>
<keyword evidence="7" id="KW-0256">Endoplasmic reticulum</keyword>
<dbReference type="Gene3D" id="1.10.630.10">
    <property type="entry name" value="Cytochrome P450"/>
    <property type="match status" value="1"/>
</dbReference>
<feature type="transmembrane region" description="Helical" evidence="16">
    <location>
        <begin position="12"/>
        <end position="31"/>
    </location>
</feature>
<organism evidence="17 18">
    <name type="scientific">Amblyomma americanum</name>
    <name type="common">Lone star tick</name>
    <dbReference type="NCBI Taxonomy" id="6943"/>
    <lineage>
        <taxon>Eukaryota</taxon>
        <taxon>Metazoa</taxon>
        <taxon>Ecdysozoa</taxon>
        <taxon>Arthropoda</taxon>
        <taxon>Chelicerata</taxon>
        <taxon>Arachnida</taxon>
        <taxon>Acari</taxon>
        <taxon>Parasitiformes</taxon>
        <taxon>Ixodida</taxon>
        <taxon>Ixodoidea</taxon>
        <taxon>Ixodidae</taxon>
        <taxon>Amblyomminae</taxon>
        <taxon>Amblyomma</taxon>
    </lineage>
</organism>
<dbReference type="GO" id="GO:0016705">
    <property type="term" value="F:oxidoreductase activity, acting on paired donors, with incorporation or reduction of molecular oxygen"/>
    <property type="evidence" value="ECO:0007669"/>
    <property type="project" value="InterPro"/>
</dbReference>
<evidence type="ECO:0000256" key="12">
    <source>
        <dbReference type="ARBA" id="ARBA00023136"/>
    </source>
</evidence>
<evidence type="ECO:0000256" key="2">
    <source>
        <dbReference type="ARBA" id="ARBA00004174"/>
    </source>
</evidence>
<comment type="caution">
    <text evidence="17">The sequence shown here is derived from an EMBL/GenBank/DDBJ whole genome shotgun (WGS) entry which is preliminary data.</text>
</comment>
<keyword evidence="8" id="KW-0492">Microsome</keyword>
<dbReference type="CDD" id="cd11055">
    <property type="entry name" value="CYP3A-like"/>
    <property type="match status" value="1"/>
</dbReference>
<evidence type="ECO:0000313" key="18">
    <source>
        <dbReference type="Proteomes" id="UP001321473"/>
    </source>
</evidence>
<feature type="transmembrane region" description="Helical" evidence="16">
    <location>
        <begin position="222"/>
        <end position="242"/>
    </location>
</feature>
<dbReference type="InterPro" id="IPR036396">
    <property type="entry name" value="Cyt_P450_sf"/>
</dbReference>
<evidence type="ECO:0000256" key="13">
    <source>
        <dbReference type="ARBA" id="ARBA00043906"/>
    </source>
</evidence>
<keyword evidence="5 14" id="KW-0349">Heme</keyword>
<dbReference type="GO" id="GO:0020037">
    <property type="term" value="F:heme binding"/>
    <property type="evidence" value="ECO:0007669"/>
    <property type="project" value="InterPro"/>
</dbReference>
<evidence type="ECO:0000256" key="1">
    <source>
        <dbReference type="ARBA" id="ARBA00001971"/>
    </source>
</evidence>
<evidence type="ECO:0000256" key="11">
    <source>
        <dbReference type="ARBA" id="ARBA00023033"/>
    </source>
</evidence>
<evidence type="ECO:0000256" key="9">
    <source>
        <dbReference type="ARBA" id="ARBA00023002"/>
    </source>
</evidence>
<dbReference type="GO" id="GO:0005506">
    <property type="term" value="F:iron ion binding"/>
    <property type="evidence" value="ECO:0007669"/>
    <property type="project" value="InterPro"/>
</dbReference>
<evidence type="ECO:0000256" key="3">
    <source>
        <dbReference type="ARBA" id="ARBA00004406"/>
    </source>
</evidence>
<dbReference type="PANTHER" id="PTHR24302">
    <property type="entry name" value="CYTOCHROME P450 FAMILY 3"/>
    <property type="match status" value="1"/>
</dbReference>
<dbReference type="EMBL" id="JARKHS020010575">
    <property type="protein sequence ID" value="KAK8778604.1"/>
    <property type="molecule type" value="Genomic_DNA"/>
</dbReference>
<dbReference type="FunFam" id="1.10.630.10:FF:000042">
    <property type="entry name" value="Cytochrome P450"/>
    <property type="match status" value="1"/>
</dbReference>
<dbReference type="PROSITE" id="PS00086">
    <property type="entry name" value="CYTOCHROME_P450"/>
    <property type="match status" value="1"/>
</dbReference>